<organism evidence="2 3">
    <name type="scientific">Fusobacterium necrophorum BL</name>
    <dbReference type="NCBI Taxonomy" id="1441732"/>
    <lineage>
        <taxon>Bacteria</taxon>
        <taxon>Fusobacteriati</taxon>
        <taxon>Fusobacteriota</taxon>
        <taxon>Fusobacteriia</taxon>
        <taxon>Fusobacteriales</taxon>
        <taxon>Fusobacteriaceae</taxon>
        <taxon>Fusobacterium</taxon>
    </lineage>
</organism>
<protein>
    <recommendedName>
        <fullName evidence="1">Ribbon-helix-helix protein CopG domain-containing protein</fullName>
    </recommendedName>
</protein>
<dbReference type="InterPro" id="IPR002145">
    <property type="entry name" value="CopG"/>
</dbReference>
<evidence type="ECO:0000259" key="1">
    <source>
        <dbReference type="Pfam" id="PF01402"/>
    </source>
</evidence>
<dbReference type="AlphaFoldDB" id="A0AB73BWG0"/>
<gene>
    <name evidence="2" type="ORF">FUSO3_06435</name>
</gene>
<sequence length="101" mass="11917">MKKNNRGETQAISLRVDVSLLEEVKKIVDTLSISTTEFIRRAIEKEVKETKDDFFYMLLQVDYCSEEESNEIIKELKTLKKEDLEVAERIILPLNDLYMEE</sequence>
<dbReference type="GO" id="GO:0006355">
    <property type="term" value="P:regulation of DNA-templated transcription"/>
    <property type="evidence" value="ECO:0007669"/>
    <property type="project" value="InterPro"/>
</dbReference>
<comment type="caution">
    <text evidence="2">The sequence shown here is derived from an EMBL/GenBank/DDBJ whole genome shotgun (WGS) entry which is preliminary data.</text>
</comment>
<feature type="domain" description="Ribbon-helix-helix protein CopG" evidence="1">
    <location>
        <begin position="12"/>
        <end position="49"/>
    </location>
</feature>
<evidence type="ECO:0000313" key="2">
    <source>
        <dbReference type="EMBL" id="KDE62969.1"/>
    </source>
</evidence>
<reference evidence="2 3" key="1">
    <citation type="submission" date="2014-01" db="EMBL/GenBank/DDBJ databases">
        <title>Comparative genomics of Fusobacterium necrophorum wild isolates.</title>
        <authorList>
            <person name="Kittichotirat W."/>
            <person name="Bumgarner R.E."/>
            <person name="Lawrence P."/>
        </authorList>
    </citation>
    <scope>NUCLEOTIDE SEQUENCE [LARGE SCALE GENOMIC DNA]</scope>
    <source>
        <strain evidence="2 3">BL</strain>
    </source>
</reference>
<dbReference type="RefSeq" id="WP_051611747.1">
    <property type="nucleotide sequence ID" value="NZ_JAAC01000103.1"/>
</dbReference>
<dbReference type="Pfam" id="PF01402">
    <property type="entry name" value="RHH_1"/>
    <property type="match status" value="1"/>
</dbReference>
<accession>A0AB73BWG0</accession>
<proteinExistence type="predicted"/>
<dbReference type="EMBL" id="JAAC01000103">
    <property type="protein sequence ID" value="KDE62969.1"/>
    <property type="molecule type" value="Genomic_DNA"/>
</dbReference>
<name>A0AB73BWG0_9FUSO</name>
<dbReference type="Proteomes" id="UP000027473">
    <property type="component" value="Unassembled WGS sequence"/>
</dbReference>
<evidence type="ECO:0000313" key="3">
    <source>
        <dbReference type="Proteomes" id="UP000027473"/>
    </source>
</evidence>